<dbReference type="RefSeq" id="WP_064956060.1">
    <property type="nucleotide sequence ID" value="NZ_LZEM01000018.1"/>
</dbReference>
<sequence length="880" mass="95512">MIGWDTRFAWSGETPLTWPDLNVVALQRFSENDGGDFPDAVDPSRVWTVEEWATSTDRYFHGRWGRHLGLNRLDPGGADRRALRLPFFEGLWPSSGRLLMGLWVQQNYTMRWNPLMSTRGRGDSPLAYLSTYADGDVRQGVYSASGSLLHDSYVTFPWAQTLGWQWIGQLVDLDARTSRLVVVERDTGRRFIGPASSFTGTPNRASVADLEVFALPSGSMWTGGYTDEVMVAHPGPNFDVEAFADALARGTWARGQEGDAEEALAVTDEGVTALSAITLRTGAERVSWTLAPDPALRAAVPHWSSDEGVTWQTGSLPARLDGLLRWDVPLAVGASFDGLELRPPAPALAPIDPQAALQRSTLRVPLEVTLSGAPVWDVAAPGVSAAVEGSTLVIETGWASGDVAVTVRVRDSYNRSASRSFVLTVSPEPWEAPPPPQYPRAPIVLWDDDDPAEAVIDARACVVTKEVNGETFVEFALPLKHPRAGVVRSERLVEVAGGRYRTRRITTERSGGTPVLAVYAEAAHYDLAYAGQVPEREYLQTPAGAAIEDALRDTDWSIGAVTVTTRRTYSVEETTPLAMLRLIQEQHGGDLVFDDEARTVSLVAQSGQDNGVGFFYGRNLSNSKRVVDTTSLVTRIIAQNADGVTIASVNGGLPYVEDFTYTSEVRTAVYDFASGTSPFTMLAMAQATLANRSKPSYSYEFTVADLSHAGHAIDAFDVGDIVTVIDEELDIREAQRILRIEYDVIRPWNSKVVLSGKLRELGSASGSEAGALTTGAGSTSFDLVPFNTLRNGRFDNGLAHWASSGVSVVETERGTGHQAARFAGSGLRWIEQTVSPDNRDVYSLSLNVETTQPGTVPALQALVTVEYEDGTRDTIPVDLV</sequence>
<evidence type="ECO:0000259" key="2">
    <source>
        <dbReference type="Pfam" id="PF18994"/>
    </source>
</evidence>
<dbReference type="Gene3D" id="2.60.120.260">
    <property type="entry name" value="Galactose-binding domain-like"/>
    <property type="match status" value="1"/>
</dbReference>
<reference evidence="4" key="1">
    <citation type="submission" date="2016-06" db="EMBL/GenBank/DDBJ databases">
        <title>Genome sequencing of cellulolytic organisms.</title>
        <authorList>
            <person name="Bohra V."/>
            <person name="Dafale N.A."/>
            <person name="Purohit H.J."/>
        </authorList>
    </citation>
    <scope>NUCLEOTIDE SEQUENCE [LARGE SCALE GENOMIC DNA]</scope>
    <source>
        <strain evidence="4">ND21</strain>
    </source>
</reference>
<organism evidence="3 4">
    <name type="scientific">Microbacterium arborescens</name>
    <dbReference type="NCBI Taxonomy" id="33883"/>
    <lineage>
        <taxon>Bacteria</taxon>
        <taxon>Bacillati</taxon>
        <taxon>Actinomycetota</taxon>
        <taxon>Actinomycetes</taxon>
        <taxon>Micrococcales</taxon>
        <taxon>Microbacteriaceae</taxon>
        <taxon>Microbacterium</taxon>
    </lineage>
</organism>
<accession>A0ABX2WIT9</accession>
<dbReference type="Proteomes" id="UP000093918">
    <property type="component" value="Unassembled WGS sequence"/>
</dbReference>
<evidence type="ECO:0000313" key="4">
    <source>
        <dbReference type="Proteomes" id="UP000093918"/>
    </source>
</evidence>
<keyword evidence="4" id="KW-1185">Reference proteome</keyword>
<dbReference type="InterPro" id="IPR044051">
    <property type="entry name" value="Prophage_tail_N"/>
</dbReference>
<dbReference type="EMBL" id="LZEM01000018">
    <property type="protein sequence ID" value="OAZ40954.1"/>
    <property type="molecule type" value="Genomic_DNA"/>
</dbReference>
<dbReference type="InterPro" id="IPR010572">
    <property type="entry name" value="Tail_dom"/>
</dbReference>
<gene>
    <name evidence="3" type="ORF">A9Z40_03160</name>
</gene>
<name>A0ABX2WIT9_9MICO</name>
<dbReference type="Pfam" id="PF18994">
    <property type="entry name" value="Prophage_tailD1"/>
    <property type="match status" value="1"/>
</dbReference>
<feature type="domain" description="Tail spike" evidence="1">
    <location>
        <begin position="524"/>
        <end position="763"/>
    </location>
</feature>
<protein>
    <recommendedName>
        <fullName evidence="5">Tip attachment protein J domain-containing protein</fullName>
    </recommendedName>
</protein>
<proteinExistence type="predicted"/>
<evidence type="ECO:0008006" key="5">
    <source>
        <dbReference type="Google" id="ProtNLM"/>
    </source>
</evidence>
<dbReference type="NCBIfam" id="TIGR01665">
    <property type="entry name" value="put_anti_recept"/>
    <property type="match status" value="1"/>
</dbReference>
<dbReference type="Pfam" id="PF06605">
    <property type="entry name" value="Prophage_tail"/>
    <property type="match status" value="1"/>
</dbReference>
<feature type="domain" description="Prophage endopeptidase tail N-terminal" evidence="2">
    <location>
        <begin position="444"/>
        <end position="522"/>
    </location>
</feature>
<comment type="caution">
    <text evidence="3">The sequence shown here is derived from an EMBL/GenBank/DDBJ whole genome shotgun (WGS) entry which is preliminary data.</text>
</comment>
<evidence type="ECO:0000259" key="1">
    <source>
        <dbReference type="Pfam" id="PF06605"/>
    </source>
</evidence>
<evidence type="ECO:0000313" key="3">
    <source>
        <dbReference type="EMBL" id="OAZ40954.1"/>
    </source>
</evidence>
<dbReference type="InterPro" id="IPR007119">
    <property type="entry name" value="Phage_tail_spike_N"/>
</dbReference>